<evidence type="ECO:0000313" key="5">
    <source>
        <dbReference type="Proteomes" id="UP000576550"/>
    </source>
</evidence>
<evidence type="ECO:0000256" key="1">
    <source>
        <dbReference type="SAM" id="MobiDB-lite"/>
    </source>
</evidence>
<evidence type="ECO:0000313" key="4">
    <source>
        <dbReference type="EMBL" id="HHX99169.1"/>
    </source>
</evidence>
<proteinExistence type="predicted"/>
<evidence type="ECO:0000256" key="2">
    <source>
        <dbReference type="SAM" id="Phobius"/>
    </source>
</evidence>
<protein>
    <recommendedName>
        <fullName evidence="3">Bacterial repeat domain-containing protein</fullName>
    </recommendedName>
</protein>
<feature type="domain" description="Bacterial repeat" evidence="3">
    <location>
        <begin position="234"/>
        <end position="284"/>
    </location>
</feature>
<comment type="caution">
    <text evidence="4">The sequence shown here is derived from an EMBL/GenBank/DDBJ whole genome shotgun (WGS) entry which is preliminary data.</text>
</comment>
<name>A0A832RC97_9BACT</name>
<sequence>MMRNAKYGLSYTTDGNGARENGGGYIEGETEQRDIPWEQPGKSVTAHDGINYEFIKWSDGTTERTRTDTPGVFGSDNRGFYDPFPGERIKRIRAIYKYKKVPKATFKFTVDSKGTLTQEGGPADSPGPLTQEVEPNKNLSTKRVTANTKDQSQYEFTGWRGSGGGTPEISGNSIVIKNVTGAGTYAYRAEFKEKDKIYKITYKIKTSGAENATGGNIKLDGGEEKERIEQDVRAGHNAKTVTAIAKTGYVFDYWERSGVNVGNSSSLTVTNVKSAQTYFAHFRKEDEEIVKYTLTYKVGPNGVFKGSGNADQEQEVAKGGTGRRVVVRGVSDLEKQEFFKFDKWEVDKPANVTPNTSVTPDGIEASRTDSEVKGSTVITALFVNACGDETCDSWEDSRICPEDCDAACGDGYCSPDENAETCGKDCPPECGDELCTHNENARRCPEDCAAICGDNLCTHDESPETCPEDCPPNCGDDVCTDDENRENCPEDCPQECGDGYCTDEEDDENCPEDCKDSEGEESDGSVPSTGLFDETENIVIMGVALLVLGMGWTWIATLPGKVYATMSNIVSRISSSISTSRTTAKKKSIVRERESRRRRLEKRVK</sequence>
<feature type="compositionally biased region" description="Basic residues" evidence="1">
    <location>
        <begin position="596"/>
        <end position="605"/>
    </location>
</feature>
<organism evidence="4 5">
    <name type="scientific">Candidatus Dojkabacteria bacterium</name>
    <dbReference type="NCBI Taxonomy" id="2099670"/>
    <lineage>
        <taxon>Bacteria</taxon>
        <taxon>Candidatus Dojkabacteria</taxon>
    </lineage>
</organism>
<feature type="region of interest" description="Disordered" evidence="1">
    <location>
        <begin position="581"/>
        <end position="605"/>
    </location>
</feature>
<keyword evidence="2" id="KW-0812">Transmembrane</keyword>
<keyword evidence="2" id="KW-1133">Transmembrane helix</keyword>
<dbReference type="InterPro" id="IPR044060">
    <property type="entry name" value="Bacterial_rp_domain"/>
</dbReference>
<feature type="region of interest" description="Disordered" evidence="1">
    <location>
        <begin position="1"/>
        <end position="25"/>
    </location>
</feature>
<feature type="transmembrane region" description="Helical" evidence="2">
    <location>
        <begin position="538"/>
        <end position="558"/>
    </location>
</feature>
<dbReference type="EMBL" id="DUTP01000001">
    <property type="protein sequence ID" value="HHX99169.1"/>
    <property type="molecule type" value="Genomic_DNA"/>
</dbReference>
<evidence type="ECO:0000259" key="3">
    <source>
        <dbReference type="Pfam" id="PF18998"/>
    </source>
</evidence>
<dbReference type="AlphaFoldDB" id="A0A832RC97"/>
<dbReference type="Proteomes" id="UP000576550">
    <property type="component" value="Unassembled WGS sequence"/>
</dbReference>
<gene>
    <name evidence="4" type="ORF">GX533_00575</name>
</gene>
<keyword evidence="2" id="KW-0472">Membrane</keyword>
<reference evidence="4 5" key="1">
    <citation type="journal article" date="2020" name="Biotechnol. Biofuels">
        <title>New insights from the biogas microbiome by comprehensive genome-resolved metagenomics of nearly 1600 species originating from multiple anaerobic digesters.</title>
        <authorList>
            <person name="Campanaro S."/>
            <person name="Treu L."/>
            <person name="Rodriguez-R L.M."/>
            <person name="Kovalovszki A."/>
            <person name="Ziels R.M."/>
            <person name="Maus I."/>
            <person name="Zhu X."/>
            <person name="Kougias P.G."/>
            <person name="Basile A."/>
            <person name="Luo G."/>
            <person name="Schluter A."/>
            <person name="Konstantinidis K.T."/>
            <person name="Angelidaki I."/>
        </authorList>
    </citation>
    <scope>NUCLEOTIDE SEQUENCE [LARGE SCALE GENOMIC DNA]</scope>
    <source>
        <strain evidence="4">AS05jafATM_89</strain>
    </source>
</reference>
<dbReference type="Pfam" id="PF18998">
    <property type="entry name" value="Flg_new_2"/>
    <property type="match status" value="1"/>
</dbReference>
<accession>A0A832RC97</accession>